<dbReference type="Proteomes" id="UP000616769">
    <property type="component" value="Unassembled WGS sequence"/>
</dbReference>
<dbReference type="VEuPathDB" id="VectorBase:SSCA000920"/>
<gene>
    <name evidence="2" type="ORF">QR98_0059000</name>
</gene>
<accession>A0A132A915</accession>
<dbReference type="OrthoDB" id="6090360at2759"/>
<feature type="compositionally biased region" description="Polar residues" evidence="1">
    <location>
        <begin position="196"/>
        <end position="208"/>
    </location>
</feature>
<feature type="compositionally biased region" description="Basic and acidic residues" evidence="1">
    <location>
        <begin position="209"/>
        <end position="218"/>
    </location>
</feature>
<protein>
    <submittedName>
        <fullName evidence="2">Uncharacterized protein</fullName>
    </submittedName>
</protein>
<proteinExistence type="predicted"/>
<reference evidence="2 3" key="1">
    <citation type="journal article" date="2015" name="Parasit. Vectors">
        <title>Draft genome of the scabies mite.</title>
        <authorList>
            <person name="Rider S.D.Jr."/>
            <person name="Morgan M.S."/>
            <person name="Arlian L.G."/>
        </authorList>
    </citation>
    <scope>NUCLEOTIDE SEQUENCE [LARGE SCALE GENOMIC DNA]</scope>
    <source>
        <strain evidence="2">Arlian Lab</strain>
    </source>
</reference>
<evidence type="ECO:0000313" key="2">
    <source>
        <dbReference type="EMBL" id="KPM07407.1"/>
    </source>
</evidence>
<comment type="caution">
    <text evidence="2">The sequence shown here is derived from an EMBL/GenBank/DDBJ whole genome shotgun (WGS) entry which is preliminary data.</text>
</comment>
<feature type="region of interest" description="Disordered" evidence="1">
    <location>
        <begin position="178"/>
        <end position="218"/>
    </location>
</feature>
<evidence type="ECO:0000313" key="3">
    <source>
        <dbReference type="Proteomes" id="UP000616769"/>
    </source>
</evidence>
<sequence>MPVDTNRFDTRTSRSILSNRPMVAIEIGPERKEIEMKPLMKSNEIIAEENFDQETNKSPFLGMEFDLNPSNRNGAGAWNKRLSAWNKLQPAWGKRRSITIGTRSWNNLNGAWGRKRTEWNDLQNDLFEKRTATWNKMSSAWGKKKRSATLQNWNKLRGIWGKKRSNNTSDLISNPHLAMKESVTNRPATNGDYGTKQRSVENQSNSRNLQEKDLNRID</sequence>
<dbReference type="AlphaFoldDB" id="A0A132A915"/>
<dbReference type="EMBL" id="JXLN01011555">
    <property type="protein sequence ID" value="KPM07407.1"/>
    <property type="molecule type" value="Genomic_DNA"/>
</dbReference>
<organism evidence="2 3">
    <name type="scientific">Sarcoptes scabiei</name>
    <name type="common">Itch mite</name>
    <name type="synonym">Acarus scabiei</name>
    <dbReference type="NCBI Taxonomy" id="52283"/>
    <lineage>
        <taxon>Eukaryota</taxon>
        <taxon>Metazoa</taxon>
        <taxon>Ecdysozoa</taxon>
        <taxon>Arthropoda</taxon>
        <taxon>Chelicerata</taxon>
        <taxon>Arachnida</taxon>
        <taxon>Acari</taxon>
        <taxon>Acariformes</taxon>
        <taxon>Sarcoptiformes</taxon>
        <taxon>Astigmata</taxon>
        <taxon>Psoroptidia</taxon>
        <taxon>Sarcoptoidea</taxon>
        <taxon>Sarcoptidae</taxon>
        <taxon>Sarcoptinae</taxon>
        <taxon>Sarcoptes</taxon>
    </lineage>
</organism>
<name>A0A132A915_SARSC</name>
<evidence type="ECO:0000256" key="1">
    <source>
        <dbReference type="SAM" id="MobiDB-lite"/>
    </source>
</evidence>